<dbReference type="Pfam" id="PF00512">
    <property type="entry name" value="HisKA"/>
    <property type="match status" value="1"/>
</dbReference>
<dbReference type="InterPro" id="IPR003661">
    <property type="entry name" value="HisK_dim/P_dom"/>
</dbReference>
<dbReference type="Proteomes" id="UP000216779">
    <property type="component" value="Unassembled WGS sequence"/>
</dbReference>
<gene>
    <name evidence="17" type="ORF">B7Z70_12225</name>
</gene>
<dbReference type="SUPFAM" id="SSF158472">
    <property type="entry name" value="HAMP domain-like"/>
    <property type="match status" value="1"/>
</dbReference>
<evidence type="ECO:0000256" key="13">
    <source>
        <dbReference type="ARBA" id="ARBA00023136"/>
    </source>
</evidence>
<dbReference type="InterPro" id="IPR050980">
    <property type="entry name" value="2C_sensor_his_kinase"/>
</dbReference>
<keyword evidence="13 14" id="KW-0472">Membrane</keyword>
<evidence type="ECO:0000256" key="9">
    <source>
        <dbReference type="ARBA" id="ARBA00022777"/>
    </source>
</evidence>
<keyword evidence="7 14" id="KW-0812">Transmembrane</keyword>
<dbReference type="CDD" id="cd06225">
    <property type="entry name" value="HAMP"/>
    <property type="match status" value="1"/>
</dbReference>
<dbReference type="GO" id="GO:0005886">
    <property type="term" value="C:plasma membrane"/>
    <property type="evidence" value="ECO:0007669"/>
    <property type="project" value="UniProtKB-SubCell"/>
</dbReference>
<evidence type="ECO:0000313" key="18">
    <source>
        <dbReference type="Proteomes" id="UP000216779"/>
    </source>
</evidence>
<evidence type="ECO:0000313" key="17">
    <source>
        <dbReference type="EMBL" id="OYV74244.1"/>
    </source>
</evidence>
<evidence type="ECO:0000256" key="11">
    <source>
        <dbReference type="ARBA" id="ARBA00022989"/>
    </source>
</evidence>
<dbReference type="InterPro" id="IPR005467">
    <property type="entry name" value="His_kinase_dom"/>
</dbReference>
<dbReference type="Pfam" id="PF00672">
    <property type="entry name" value="HAMP"/>
    <property type="match status" value="1"/>
</dbReference>
<dbReference type="AlphaFoldDB" id="A0A257SM66"/>
<dbReference type="PROSITE" id="PS50885">
    <property type="entry name" value="HAMP"/>
    <property type="match status" value="1"/>
</dbReference>
<dbReference type="EMBL" id="NCBC01000590">
    <property type="protein sequence ID" value="OYV74244.1"/>
    <property type="molecule type" value="Genomic_DNA"/>
</dbReference>
<dbReference type="GO" id="GO:0005524">
    <property type="term" value="F:ATP binding"/>
    <property type="evidence" value="ECO:0007669"/>
    <property type="project" value="UniProtKB-KW"/>
</dbReference>
<dbReference type="Gene3D" id="1.10.287.130">
    <property type="match status" value="1"/>
</dbReference>
<evidence type="ECO:0000256" key="1">
    <source>
        <dbReference type="ARBA" id="ARBA00000085"/>
    </source>
</evidence>
<evidence type="ECO:0000259" key="15">
    <source>
        <dbReference type="PROSITE" id="PS50109"/>
    </source>
</evidence>
<dbReference type="SUPFAM" id="SSF47384">
    <property type="entry name" value="Homodimeric domain of signal transducing histidine kinase"/>
    <property type="match status" value="1"/>
</dbReference>
<keyword evidence="5" id="KW-0997">Cell inner membrane</keyword>
<protein>
    <recommendedName>
        <fullName evidence="3">histidine kinase</fullName>
        <ecNumber evidence="3">2.7.13.3</ecNumber>
    </recommendedName>
</protein>
<proteinExistence type="predicted"/>
<dbReference type="PANTHER" id="PTHR44936">
    <property type="entry name" value="SENSOR PROTEIN CREC"/>
    <property type="match status" value="1"/>
</dbReference>
<feature type="transmembrane region" description="Helical" evidence="14">
    <location>
        <begin position="12"/>
        <end position="34"/>
    </location>
</feature>
<dbReference type="GO" id="GO:0000155">
    <property type="term" value="F:phosphorelay sensor kinase activity"/>
    <property type="evidence" value="ECO:0007669"/>
    <property type="project" value="InterPro"/>
</dbReference>
<evidence type="ECO:0000256" key="8">
    <source>
        <dbReference type="ARBA" id="ARBA00022741"/>
    </source>
</evidence>
<organism evidence="17 18">
    <name type="scientific">Acidithiobacillus ferrivorans</name>
    <dbReference type="NCBI Taxonomy" id="160808"/>
    <lineage>
        <taxon>Bacteria</taxon>
        <taxon>Pseudomonadati</taxon>
        <taxon>Pseudomonadota</taxon>
        <taxon>Acidithiobacillia</taxon>
        <taxon>Acidithiobacillales</taxon>
        <taxon>Acidithiobacillaceae</taxon>
        <taxon>Acidithiobacillus</taxon>
    </lineage>
</organism>
<keyword evidence="11 14" id="KW-1133">Transmembrane helix</keyword>
<evidence type="ECO:0000256" key="7">
    <source>
        <dbReference type="ARBA" id="ARBA00022692"/>
    </source>
</evidence>
<dbReference type="SMART" id="SM00388">
    <property type="entry name" value="HisKA"/>
    <property type="match status" value="1"/>
</dbReference>
<sequence length="335" mass="37740">MKRPRLWPDTLFMRMFLLIAGLLVLSQIAVYWFFNIYQINPRAEMLARQWAQTLTIVAALQPAQVEALRDRLQQEGMTLRSGAAVRGHSPNVAILQTALARMRQLLGPQAELLVDYPHGRIWLRLSPASPLAVGVALPAPAALPLPWLKLTAIVLLSLLGAFLTVRQVARPLTRLMNSVEHMGREDPPPTVPETGPADIRRLATRFNQLLRDLYQLWKERELVLVGVSHDLRTPLTRLRLAAEFLPSDSEARGEIVANVREMDGVIAQFLDYARSGREEELGPGDLAQLLRELVERYHDQTQLTLHLPREPLPTVAFQPIGLARAVQNLMENAMR</sequence>
<keyword evidence="10" id="KW-0067">ATP-binding</keyword>
<evidence type="ECO:0000256" key="5">
    <source>
        <dbReference type="ARBA" id="ARBA00022519"/>
    </source>
</evidence>
<feature type="domain" description="HAMP" evidence="16">
    <location>
        <begin position="166"/>
        <end position="218"/>
    </location>
</feature>
<dbReference type="InterPro" id="IPR036097">
    <property type="entry name" value="HisK_dim/P_sf"/>
</dbReference>
<feature type="transmembrane region" description="Helical" evidence="14">
    <location>
        <begin position="147"/>
        <end position="165"/>
    </location>
</feature>
<dbReference type="PROSITE" id="PS50109">
    <property type="entry name" value="HIS_KIN"/>
    <property type="match status" value="1"/>
</dbReference>
<keyword evidence="12" id="KW-0902">Two-component regulatory system</keyword>
<evidence type="ECO:0000256" key="10">
    <source>
        <dbReference type="ARBA" id="ARBA00022840"/>
    </source>
</evidence>
<dbReference type="SMART" id="SM00304">
    <property type="entry name" value="HAMP"/>
    <property type="match status" value="1"/>
</dbReference>
<evidence type="ECO:0000256" key="3">
    <source>
        <dbReference type="ARBA" id="ARBA00012438"/>
    </source>
</evidence>
<accession>A0A257SM66</accession>
<dbReference type="PANTHER" id="PTHR44936:SF5">
    <property type="entry name" value="SENSOR HISTIDINE KINASE ENVZ"/>
    <property type="match status" value="1"/>
</dbReference>
<keyword evidence="9 17" id="KW-0418">Kinase</keyword>
<comment type="subcellular location">
    <subcellularLocation>
        <location evidence="2">Cell inner membrane</location>
        <topology evidence="2">Multi-pass membrane protein</topology>
    </subcellularLocation>
</comment>
<evidence type="ECO:0000256" key="14">
    <source>
        <dbReference type="SAM" id="Phobius"/>
    </source>
</evidence>
<dbReference type="CDD" id="cd00082">
    <property type="entry name" value="HisKA"/>
    <property type="match status" value="1"/>
</dbReference>
<keyword evidence="8" id="KW-0547">Nucleotide-binding</keyword>
<keyword evidence="4" id="KW-1003">Cell membrane</keyword>
<comment type="catalytic activity">
    <reaction evidence="1">
        <text>ATP + protein L-histidine = ADP + protein N-phospho-L-histidine.</text>
        <dbReference type="EC" id="2.7.13.3"/>
    </reaction>
</comment>
<evidence type="ECO:0000256" key="2">
    <source>
        <dbReference type="ARBA" id="ARBA00004429"/>
    </source>
</evidence>
<evidence type="ECO:0000256" key="6">
    <source>
        <dbReference type="ARBA" id="ARBA00022679"/>
    </source>
</evidence>
<name>A0A257SM66_9PROT</name>
<evidence type="ECO:0000256" key="12">
    <source>
        <dbReference type="ARBA" id="ARBA00023012"/>
    </source>
</evidence>
<keyword evidence="6" id="KW-0808">Transferase</keyword>
<dbReference type="EC" id="2.7.13.3" evidence="3"/>
<dbReference type="InterPro" id="IPR003660">
    <property type="entry name" value="HAMP_dom"/>
</dbReference>
<feature type="non-terminal residue" evidence="17">
    <location>
        <position position="335"/>
    </location>
</feature>
<reference evidence="17 18" key="1">
    <citation type="submission" date="2017-03" db="EMBL/GenBank/DDBJ databases">
        <title>Lifting the veil on microbial sulfur biogeochemistry in mining wastewaters.</title>
        <authorList>
            <person name="Kantor R.S."/>
            <person name="Colenbrander Nelson T."/>
            <person name="Marshall S."/>
            <person name="Bennett D."/>
            <person name="Apte S."/>
            <person name="Camacho D."/>
            <person name="Thomas B.C."/>
            <person name="Warren L.A."/>
            <person name="Banfield J.F."/>
        </authorList>
    </citation>
    <scope>NUCLEOTIDE SEQUENCE [LARGE SCALE GENOMIC DNA]</scope>
    <source>
        <strain evidence="17">21-59-9</strain>
    </source>
</reference>
<evidence type="ECO:0000259" key="16">
    <source>
        <dbReference type="PROSITE" id="PS50885"/>
    </source>
</evidence>
<feature type="domain" description="Histidine kinase" evidence="15">
    <location>
        <begin position="226"/>
        <end position="335"/>
    </location>
</feature>
<evidence type="ECO:0000256" key="4">
    <source>
        <dbReference type="ARBA" id="ARBA00022475"/>
    </source>
</evidence>
<comment type="caution">
    <text evidence="17">The sequence shown here is derived from an EMBL/GenBank/DDBJ whole genome shotgun (WGS) entry which is preliminary data.</text>
</comment>